<gene>
    <name evidence="3" type="ORF">SAMN03097694_1572</name>
</gene>
<reference evidence="3 4" key="1">
    <citation type="submission" date="2016-11" db="EMBL/GenBank/DDBJ databases">
        <authorList>
            <person name="Varghese N."/>
            <person name="Submissions S."/>
        </authorList>
    </citation>
    <scope>NUCLEOTIDE SEQUENCE [LARGE SCALE GENOMIC DNA]</scope>
    <source>
        <strain evidence="3 4">NFR18</strain>
    </source>
</reference>
<organism evidence="3 4">
    <name type="scientific">Janthinobacterium lividum</name>
    <dbReference type="NCBI Taxonomy" id="29581"/>
    <lineage>
        <taxon>Bacteria</taxon>
        <taxon>Pseudomonadati</taxon>
        <taxon>Pseudomonadota</taxon>
        <taxon>Betaproteobacteria</taxon>
        <taxon>Burkholderiales</taxon>
        <taxon>Oxalobacteraceae</taxon>
        <taxon>Janthinobacterium</taxon>
    </lineage>
</organism>
<feature type="region of interest" description="Disordered" evidence="1">
    <location>
        <begin position="57"/>
        <end position="76"/>
    </location>
</feature>
<feature type="compositionally biased region" description="Polar residues" evidence="1">
    <location>
        <begin position="57"/>
        <end position="73"/>
    </location>
</feature>
<evidence type="ECO:0000313" key="4">
    <source>
        <dbReference type="Proteomes" id="UP000182489"/>
    </source>
</evidence>
<protein>
    <recommendedName>
        <fullName evidence="5">DUF2946 domain-containing protein</fullName>
    </recommendedName>
</protein>
<evidence type="ECO:0000313" key="3">
    <source>
        <dbReference type="EMBL" id="SFX30840.1"/>
    </source>
</evidence>
<comment type="caution">
    <text evidence="3">The sequence shown here is derived from an EMBL/GenBank/DDBJ whole genome shotgun (WGS) entry which is preliminary data.</text>
</comment>
<keyword evidence="2" id="KW-0732">Signal</keyword>
<feature type="signal peptide" evidence="2">
    <location>
        <begin position="1"/>
        <end position="27"/>
    </location>
</feature>
<proteinExistence type="predicted"/>
<evidence type="ECO:0000256" key="2">
    <source>
        <dbReference type="SAM" id="SignalP"/>
    </source>
</evidence>
<dbReference type="Proteomes" id="UP000182489">
    <property type="component" value="Unassembled WGS sequence"/>
</dbReference>
<name>A0AB38C577_9BURK</name>
<dbReference type="EMBL" id="FPKH01000001">
    <property type="protein sequence ID" value="SFX30840.1"/>
    <property type="molecule type" value="Genomic_DNA"/>
</dbReference>
<sequence>MLYFPAMLRLFKTWLILLLITAVPLQAAAAGATRLCAPLAASPAAAMTAACQHHDAQSSTIPDSASTSENSKSPAKHPACGACSAFCLGALMPPGVTLPAAVLNGAEHAAVANATLLTGFIPDGLRRPPRPLSA</sequence>
<dbReference type="AlphaFoldDB" id="A0AB38C577"/>
<evidence type="ECO:0000256" key="1">
    <source>
        <dbReference type="SAM" id="MobiDB-lite"/>
    </source>
</evidence>
<accession>A0AB38C577</accession>
<feature type="chain" id="PRO_5044329844" description="DUF2946 domain-containing protein" evidence="2">
    <location>
        <begin position="28"/>
        <end position="134"/>
    </location>
</feature>
<evidence type="ECO:0008006" key="5">
    <source>
        <dbReference type="Google" id="ProtNLM"/>
    </source>
</evidence>